<proteinExistence type="predicted"/>
<accession>A0ACC1TCS4</accession>
<evidence type="ECO:0000313" key="2">
    <source>
        <dbReference type="Proteomes" id="UP001148662"/>
    </source>
</evidence>
<name>A0ACC1TCS4_9APHY</name>
<sequence>MQAVEQGLSKLDLQDTPRADKPASGDAEIGMARVPWPKNPKLRPQWYGWEFNDEWLMEIGDRALERDPTLKTETKGHVHVAIEELRRELGIPYLDIVIAYPGDSEPWKRITEYFSILAIIGYHRGRFSRDFRRRPTQAQVDRLSELTGGPPKWFIDTAAFW</sequence>
<gene>
    <name evidence="1" type="ORF">NM688_g975</name>
</gene>
<comment type="caution">
    <text evidence="1">The sequence shown here is derived from an EMBL/GenBank/DDBJ whole genome shotgun (WGS) entry which is preliminary data.</text>
</comment>
<protein>
    <submittedName>
        <fullName evidence="1">Uncharacterized protein</fullName>
    </submittedName>
</protein>
<dbReference type="Proteomes" id="UP001148662">
    <property type="component" value="Unassembled WGS sequence"/>
</dbReference>
<reference evidence="1" key="1">
    <citation type="submission" date="2022-07" db="EMBL/GenBank/DDBJ databases">
        <title>Genome Sequence of Phlebia brevispora.</title>
        <authorList>
            <person name="Buettner E."/>
        </authorList>
    </citation>
    <scope>NUCLEOTIDE SEQUENCE</scope>
    <source>
        <strain evidence="1">MPL23</strain>
    </source>
</reference>
<dbReference type="EMBL" id="JANHOG010000094">
    <property type="protein sequence ID" value="KAJ3558350.1"/>
    <property type="molecule type" value="Genomic_DNA"/>
</dbReference>
<organism evidence="1 2">
    <name type="scientific">Phlebia brevispora</name>
    <dbReference type="NCBI Taxonomy" id="194682"/>
    <lineage>
        <taxon>Eukaryota</taxon>
        <taxon>Fungi</taxon>
        <taxon>Dikarya</taxon>
        <taxon>Basidiomycota</taxon>
        <taxon>Agaricomycotina</taxon>
        <taxon>Agaricomycetes</taxon>
        <taxon>Polyporales</taxon>
        <taxon>Meruliaceae</taxon>
        <taxon>Phlebia</taxon>
    </lineage>
</organism>
<keyword evidence="2" id="KW-1185">Reference proteome</keyword>
<evidence type="ECO:0000313" key="1">
    <source>
        <dbReference type="EMBL" id="KAJ3558350.1"/>
    </source>
</evidence>